<organism evidence="2 3">
    <name type="scientific">Aeromonas veronii</name>
    <dbReference type="NCBI Taxonomy" id="654"/>
    <lineage>
        <taxon>Bacteria</taxon>
        <taxon>Pseudomonadati</taxon>
        <taxon>Pseudomonadota</taxon>
        <taxon>Gammaproteobacteria</taxon>
        <taxon>Aeromonadales</taxon>
        <taxon>Aeromonadaceae</taxon>
        <taxon>Aeromonas</taxon>
    </lineage>
</organism>
<dbReference type="AlphaFoldDB" id="A0AAX2UPH1"/>
<proteinExistence type="predicted"/>
<dbReference type="Proteomes" id="UP000796104">
    <property type="component" value="Unassembled WGS sequence"/>
</dbReference>
<gene>
    <name evidence="2" type="ORF">CF123_18425</name>
</gene>
<keyword evidence="1" id="KW-0812">Transmembrane</keyword>
<keyword evidence="1" id="KW-1133">Transmembrane helix</keyword>
<dbReference type="EMBL" id="PDXJ01000026">
    <property type="protein sequence ID" value="TND51846.1"/>
    <property type="molecule type" value="Genomic_DNA"/>
</dbReference>
<keyword evidence="1" id="KW-0472">Membrane</keyword>
<reference evidence="2" key="2">
    <citation type="journal article" date="2019" name="PLoS ONE">
        <title>Identification and characterization of putative Aeromonas spp. T3SS effectors.</title>
        <authorList>
            <person name="Rangel L.T."/>
            <person name="Marden J."/>
            <person name="Colston S."/>
            <person name="Setubal J.C."/>
            <person name="Graf J."/>
            <person name="Gogarten J.P."/>
        </authorList>
    </citation>
    <scope>NUCLEOTIDE SEQUENCE</scope>
    <source>
        <strain evidence="2">BAQ071013-135</strain>
    </source>
</reference>
<sequence length="71" mass="7540">MNETIAILIARRRVRRRSSLAAVTTMEVETLATAVAIAIAAGIAAAVAARAATEQRPVSGLFQFWVLMGDL</sequence>
<reference evidence="2" key="1">
    <citation type="submission" date="2017-10" db="EMBL/GenBank/DDBJ databases">
        <authorList>
            <person name="Colston S.M."/>
            <person name="Graf J."/>
        </authorList>
    </citation>
    <scope>NUCLEOTIDE SEQUENCE</scope>
    <source>
        <strain evidence="2">BAQ071013-135</strain>
    </source>
</reference>
<accession>A0AAX2UPH1</accession>
<evidence type="ECO:0000256" key="1">
    <source>
        <dbReference type="SAM" id="Phobius"/>
    </source>
</evidence>
<feature type="transmembrane region" description="Helical" evidence="1">
    <location>
        <begin position="20"/>
        <end position="49"/>
    </location>
</feature>
<evidence type="ECO:0000313" key="2">
    <source>
        <dbReference type="EMBL" id="TND51846.1"/>
    </source>
</evidence>
<evidence type="ECO:0000313" key="3">
    <source>
        <dbReference type="Proteomes" id="UP000796104"/>
    </source>
</evidence>
<name>A0AAX2UPH1_AERVE</name>
<protein>
    <submittedName>
        <fullName evidence="2">Uncharacterized protein</fullName>
    </submittedName>
</protein>
<comment type="caution">
    <text evidence="2">The sequence shown here is derived from an EMBL/GenBank/DDBJ whole genome shotgun (WGS) entry which is preliminary data.</text>
</comment>